<keyword evidence="4" id="KW-1185">Reference proteome</keyword>
<organism evidence="3 4">
    <name type="scientific">Streptomyces thermolineatus</name>
    <dbReference type="NCBI Taxonomy" id="44033"/>
    <lineage>
        <taxon>Bacteria</taxon>
        <taxon>Bacillati</taxon>
        <taxon>Actinomycetota</taxon>
        <taxon>Actinomycetes</taxon>
        <taxon>Kitasatosporales</taxon>
        <taxon>Streptomycetaceae</taxon>
        <taxon>Streptomyces</taxon>
    </lineage>
</organism>
<evidence type="ECO:0000256" key="2">
    <source>
        <dbReference type="ARBA" id="ARBA00023235"/>
    </source>
</evidence>
<accession>A0ABN3M561</accession>
<dbReference type="PANTHER" id="PTHR13774:SF39">
    <property type="entry name" value="BIOSYNTHESIS PROTEIN, PUTATIVE-RELATED"/>
    <property type="match status" value="1"/>
</dbReference>
<dbReference type="PANTHER" id="PTHR13774">
    <property type="entry name" value="PHENAZINE BIOSYNTHESIS PROTEIN"/>
    <property type="match status" value="1"/>
</dbReference>
<comment type="similarity">
    <text evidence="1">Belongs to the PhzF family.</text>
</comment>
<evidence type="ECO:0000313" key="3">
    <source>
        <dbReference type="EMBL" id="GAA2495586.1"/>
    </source>
</evidence>
<dbReference type="Gene3D" id="3.10.310.10">
    <property type="entry name" value="Diaminopimelate Epimerase, Chain A, domain 1"/>
    <property type="match status" value="3"/>
</dbReference>
<dbReference type="InterPro" id="IPR003719">
    <property type="entry name" value="Phenazine_PhzF-like"/>
</dbReference>
<dbReference type="EMBL" id="BAAATA010000020">
    <property type="protein sequence ID" value="GAA2495586.1"/>
    <property type="molecule type" value="Genomic_DNA"/>
</dbReference>
<evidence type="ECO:0000256" key="1">
    <source>
        <dbReference type="ARBA" id="ARBA00008270"/>
    </source>
</evidence>
<dbReference type="PIRSF" id="PIRSF016184">
    <property type="entry name" value="PhzC_PhzF"/>
    <property type="match status" value="1"/>
</dbReference>
<dbReference type="SUPFAM" id="SSF54506">
    <property type="entry name" value="Diaminopimelate epimerase-like"/>
    <property type="match status" value="2"/>
</dbReference>
<name>A0ABN3M561_9ACTN</name>
<dbReference type="Proteomes" id="UP001501358">
    <property type="component" value="Unassembled WGS sequence"/>
</dbReference>
<comment type="caution">
    <text evidence="3">The sequence shown here is derived from an EMBL/GenBank/DDBJ whole genome shotgun (WGS) entry which is preliminary data.</text>
</comment>
<protein>
    <submittedName>
        <fullName evidence="3">PhzF family isomerase</fullName>
    </submittedName>
</protein>
<keyword evidence="2 3" id="KW-0413">Isomerase</keyword>
<sequence>MRVLYQVDAFTRTPFSGNPAGVALAADGLTDMQMLAVARELNNSETAFVLPPDGLTDMQMLAVARELNNSETAFVLPPDGTDHDLRVRFFTPTTEVPSCGHATVATHFARAVKCGLPSGSLVQKTGTGLLQRVRIHRNGDRARICMHQGAAVFGPELDSLRVGRLLRALGAAPPEDLADNGPVQIVSTGHAKVLVELRDRAAVDTLRPDPAAPTALSRDLDTNGFFVFTRDTGEEHLLTWSRMFAPAIGIHEDPVTGNGHGPLGAYLPRHGIVPAPGGRLSFTGRQGAALGRPGDVQVHVETGKDGELLVSVTGTAATAYRTELPV</sequence>
<gene>
    <name evidence="3" type="ORF">GCM10010406_34770</name>
</gene>
<dbReference type="Pfam" id="PF02567">
    <property type="entry name" value="PhzC-PhzF"/>
    <property type="match status" value="1"/>
</dbReference>
<dbReference type="GO" id="GO:0016853">
    <property type="term" value="F:isomerase activity"/>
    <property type="evidence" value="ECO:0007669"/>
    <property type="project" value="UniProtKB-KW"/>
</dbReference>
<reference evidence="3 4" key="1">
    <citation type="journal article" date="2019" name="Int. J. Syst. Evol. Microbiol.">
        <title>The Global Catalogue of Microorganisms (GCM) 10K type strain sequencing project: providing services to taxonomists for standard genome sequencing and annotation.</title>
        <authorList>
            <consortium name="The Broad Institute Genomics Platform"/>
            <consortium name="The Broad Institute Genome Sequencing Center for Infectious Disease"/>
            <person name="Wu L."/>
            <person name="Ma J."/>
        </authorList>
    </citation>
    <scope>NUCLEOTIDE SEQUENCE [LARGE SCALE GENOMIC DNA]</scope>
    <source>
        <strain evidence="3 4">JCM 6307</strain>
    </source>
</reference>
<dbReference type="RefSeq" id="WP_344384115.1">
    <property type="nucleotide sequence ID" value="NZ_BAAATA010000020.1"/>
</dbReference>
<dbReference type="NCBIfam" id="TIGR00654">
    <property type="entry name" value="PhzF_family"/>
    <property type="match status" value="1"/>
</dbReference>
<proteinExistence type="inferred from homology"/>
<evidence type="ECO:0000313" key="4">
    <source>
        <dbReference type="Proteomes" id="UP001501358"/>
    </source>
</evidence>